<accession>A0A1S4C6T3</accession>
<dbReference type="KEGG" id="nta:107815814"/>
<dbReference type="PaxDb" id="4097-A0A1S4C6T3"/>
<dbReference type="AlphaFoldDB" id="A0A1S4C6T3"/>
<sequence length="131" mass="14849">MTSLKRPLLECSSRAPKKQHLDSALWIISEKNRTVVEECEMEFLPTDGEKAREILETIRSLGWCSFVKSPGDYVREIILEFYTNLNKLDRTSKVKGPDSSSFPDAGTSWCQIPQLSNSMPLPPLDPMPFSN</sequence>
<gene>
    <name evidence="1" type="primary">LOC107815814</name>
</gene>
<dbReference type="RefSeq" id="XP_016496935.1">
    <property type="nucleotide sequence ID" value="XM_016641449.1"/>
</dbReference>
<name>A0A1S4C6T3_TOBAC</name>
<organism evidence="1">
    <name type="scientific">Nicotiana tabacum</name>
    <name type="common">Common tobacco</name>
    <dbReference type="NCBI Taxonomy" id="4097"/>
    <lineage>
        <taxon>Eukaryota</taxon>
        <taxon>Viridiplantae</taxon>
        <taxon>Streptophyta</taxon>
        <taxon>Embryophyta</taxon>
        <taxon>Tracheophyta</taxon>
        <taxon>Spermatophyta</taxon>
        <taxon>Magnoliopsida</taxon>
        <taxon>eudicotyledons</taxon>
        <taxon>Gunneridae</taxon>
        <taxon>Pentapetalae</taxon>
        <taxon>asterids</taxon>
        <taxon>lamiids</taxon>
        <taxon>Solanales</taxon>
        <taxon>Solanaceae</taxon>
        <taxon>Nicotianoideae</taxon>
        <taxon>Nicotianeae</taxon>
        <taxon>Nicotiana</taxon>
    </lineage>
</organism>
<proteinExistence type="predicted"/>
<evidence type="ECO:0000313" key="1">
    <source>
        <dbReference type="RefSeq" id="XP_016496935.1"/>
    </source>
</evidence>
<dbReference type="OrthoDB" id="10405845at2759"/>
<protein>
    <submittedName>
        <fullName evidence="1">Uncharacterized protein isoform X1</fullName>
    </submittedName>
</protein>
<reference evidence="1" key="1">
    <citation type="submission" date="2025-08" db="UniProtKB">
        <authorList>
            <consortium name="RefSeq"/>
        </authorList>
    </citation>
    <scope>IDENTIFICATION</scope>
</reference>